<keyword evidence="3" id="KW-0547">Nucleotide-binding</keyword>
<dbReference type="InterPro" id="IPR025839">
    <property type="entry name" value="RLAN_dom"/>
</dbReference>
<dbReference type="GO" id="GO:0009432">
    <property type="term" value="P:SOS response"/>
    <property type="evidence" value="ECO:0007669"/>
    <property type="project" value="TreeGrafter"/>
</dbReference>
<dbReference type="GO" id="GO:0005737">
    <property type="term" value="C:cytoplasm"/>
    <property type="evidence" value="ECO:0007669"/>
    <property type="project" value="TreeGrafter"/>
</dbReference>
<accession>A0A5M8FIC6</accession>
<keyword evidence="3" id="KW-0067">ATP-binding</keyword>
<dbReference type="EMBL" id="VWXX01000016">
    <property type="protein sequence ID" value="KAA6184673.1"/>
    <property type="molecule type" value="Genomic_DNA"/>
</dbReference>
<proteinExistence type="predicted"/>
<dbReference type="RefSeq" id="WP_150093397.1">
    <property type="nucleotide sequence ID" value="NZ_JBFUOH010000119.1"/>
</dbReference>
<dbReference type="AlphaFoldDB" id="A0A5M8FIC6"/>
<dbReference type="InterPro" id="IPR011761">
    <property type="entry name" value="ATP-grasp"/>
</dbReference>
<comment type="caution">
    <text evidence="5">The sequence shown here is derived from an EMBL/GenBank/DDBJ whole genome shotgun (WGS) entry which is preliminary data.</text>
</comment>
<organism evidence="5 6">
    <name type="scientific">Thiohalocapsa marina</name>
    <dbReference type="NCBI Taxonomy" id="424902"/>
    <lineage>
        <taxon>Bacteria</taxon>
        <taxon>Pseudomonadati</taxon>
        <taxon>Pseudomonadota</taxon>
        <taxon>Gammaproteobacteria</taxon>
        <taxon>Chromatiales</taxon>
        <taxon>Chromatiaceae</taxon>
        <taxon>Thiohalocapsa</taxon>
    </lineage>
</organism>
<reference evidence="5 6" key="1">
    <citation type="submission" date="2019-09" db="EMBL/GenBank/DDBJ databases">
        <title>Whole-genome sequence of the purple sulfur bacterium Thiohalocapsa marina DSM 19078.</title>
        <authorList>
            <person name="Kyndt J.A."/>
            <person name="Meyer T.E."/>
        </authorList>
    </citation>
    <scope>NUCLEOTIDE SEQUENCE [LARGE SCALE GENOMIC DNA]</scope>
    <source>
        <strain evidence="5 6">DSM 19078</strain>
    </source>
</reference>
<evidence type="ECO:0000313" key="5">
    <source>
        <dbReference type="EMBL" id="KAA6184673.1"/>
    </source>
</evidence>
<keyword evidence="1" id="KW-0436">Ligase</keyword>
<dbReference type="PANTHER" id="PTHR21621">
    <property type="entry name" value="RIBOSOMAL PROTEIN S6 MODIFICATION PROTEIN"/>
    <property type="match status" value="1"/>
</dbReference>
<dbReference type="PROSITE" id="PS50975">
    <property type="entry name" value="ATP_GRASP"/>
    <property type="match status" value="1"/>
</dbReference>
<dbReference type="InterPro" id="IPR011095">
    <property type="entry name" value="Dala_Dala_lig_C"/>
</dbReference>
<keyword evidence="6" id="KW-1185">Reference proteome</keyword>
<dbReference type="Pfam" id="PF14401">
    <property type="entry name" value="RLAN"/>
    <property type="match status" value="1"/>
</dbReference>
<gene>
    <name evidence="5" type="ORF">F2Q65_11240</name>
</gene>
<evidence type="ECO:0000256" key="3">
    <source>
        <dbReference type="PROSITE-ProRule" id="PRU00409"/>
    </source>
</evidence>
<dbReference type="GO" id="GO:0005524">
    <property type="term" value="F:ATP binding"/>
    <property type="evidence" value="ECO:0007669"/>
    <property type="project" value="UniProtKB-UniRule"/>
</dbReference>
<dbReference type="Gene3D" id="3.30.1490.20">
    <property type="entry name" value="ATP-grasp fold, A domain"/>
    <property type="match status" value="1"/>
</dbReference>
<dbReference type="GO" id="GO:0008716">
    <property type="term" value="F:D-alanine-D-alanine ligase activity"/>
    <property type="evidence" value="ECO:0007669"/>
    <property type="project" value="InterPro"/>
</dbReference>
<name>A0A5M8FIC6_9GAMM</name>
<dbReference type="OrthoDB" id="9800957at2"/>
<feature type="domain" description="ATP-grasp" evidence="4">
    <location>
        <begin position="295"/>
        <end position="485"/>
    </location>
</feature>
<dbReference type="GO" id="GO:0018169">
    <property type="term" value="F:ribosomal S6-glutamic acid ligase activity"/>
    <property type="evidence" value="ECO:0007669"/>
    <property type="project" value="TreeGrafter"/>
</dbReference>
<dbReference type="Proteomes" id="UP000322981">
    <property type="component" value="Unassembled WGS sequence"/>
</dbReference>
<keyword evidence="2" id="KW-0464">Manganese</keyword>
<evidence type="ECO:0000256" key="1">
    <source>
        <dbReference type="ARBA" id="ARBA00022598"/>
    </source>
</evidence>
<sequence>MAEHILLVEQAADWKPGFPRLPVVTAREYLGGGDAFSSKRRLRVVNLCRSYRYLSVGYYCSLLAEARGHKVVPSVRTLQELSSRGIYGLITEELNQRVQRLLGRRRGAAMPTAYALILFFGQSASRELQPLAREIFETFRCPALRVELKQADAGGHWRITAIKPLTLDGFTAEQEPEFLAALEWYLSQRWRQPRARLHSRYDLAILHDPQEELPPSNGRALRRFQQAGKGLGVNVELIQRKDYGRLAEYDALLIRETTRIGHHTFRFAHKAESEGMVVIDDPGSILRCTNKVFLAELLDAHQVPRPRTLILRRETLLDAEQAIGYPVVLKIPEGSFSRGVFKAGDRAELKRIAQRLFRESDLILAQEYLYTAFDWRIGILGRRPLYASKYFMSRDHWQIVRHEADGKRDEGGFETVPVEQAPADVVRVALRAANLIGDGLYGVDVKATERGAVVIEVNDNPNLDAGIEDRVLGEGLYQAIIGEMVARLEQRRTGRRQGEP</sequence>
<evidence type="ECO:0000259" key="4">
    <source>
        <dbReference type="PROSITE" id="PS50975"/>
    </source>
</evidence>
<dbReference type="Pfam" id="PF07478">
    <property type="entry name" value="Dala_Dala_lig_C"/>
    <property type="match status" value="1"/>
</dbReference>
<dbReference type="InterPro" id="IPR013815">
    <property type="entry name" value="ATP_grasp_subdomain_1"/>
</dbReference>
<evidence type="ECO:0000313" key="6">
    <source>
        <dbReference type="Proteomes" id="UP000322981"/>
    </source>
</evidence>
<evidence type="ECO:0000256" key="2">
    <source>
        <dbReference type="ARBA" id="ARBA00023211"/>
    </source>
</evidence>
<protein>
    <submittedName>
        <fullName evidence="5">RimK family protein</fullName>
    </submittedName>
</protein>
<dbReference type="GO" id="GO:0046872">
    <property type="term" value="F:metal ion binding"/>
    <property type="evidence" value="ECO:0007669"/>
    <property type="project" value="InterPro"/>
</dbReference>
<dbReference type="PANTHER" id="PTHR21621:SF0">
    <property type="entry name" value="BETA-CITRYLGLUTAMATE SYNTHASE B-RELATED"/>
    <property type="match status" value="1"/>
</dbReference>
<dbReference type="Gene3D" id="3.30.470.20">
    <property type="entry name" value="ATP-grasp fold, B domain"/>
    <property type="match status" value="1"/>
</dbReference>
<dbReference type="SUPFAM" id="SSF56059">
    <property type="entry name" value="Glutathione synthetase ATP-binding domain-like"/>
    <property type="match status" value="1"/>
</dbReference>